<dbReference type="Gene3D" id="3.30.470.10">
    <property type="match status" value="1"/>
</dbReference>
<dbReference type="InterPro" id="IPR043131">
    <property type="entry name" value="BCAT-like_N"/>
</dbReference>
<name>A0A8E0IE33_LACPA</name>
<dbReference type="GO" id="GO:0005829">
    <property type="term" value="C:cytosol"/>
    <property type="evidence" value="ECO:0007669"/>
    <property type="project" value="TreeGrafter"/>
</dbReference>
<dbReference type="GO" id="GO:0046394">
    <property type="term" value="P:carboxylic acid biosynthetic process"/>
    <property type="evidence" value="ECO:0007669"/>
    <property type="project" value="UniProtKB-ARBA"/>
</dbReference>
<dbReference type="GO" id="GO:0008652">
    <property type="term" value="P:amino acid biosynthetic process"/>
    <property type="evidence" value="ECO:0007669"/>
    <property type="project" value="UniProtKB-ARBA"/>
</dbReference>
<dbReference type="InterPro" id="IPR043132">
    <property type="entry name" value="BCAT-like_C"/>
</dbReference>
<dbReference type="AlphaFoldDB" id="A0A8E0IE33"/>
<accession>A0A8E0IE33</accession>
<dbReference type="FunFam" id="3.20.10.10:FF:000002">
    <property type="entry name" value="D-alanine aminotransferase"/>
    <property type="match status" value="1"/>
</dbReference>
<organism evidence="4 5">
    <name type="scientific">Lacticaseibacillus paracasei subsp. paracasei CNCM I-4270</name>
    <dbReference type="NCBI Taxonomy" id="1256202"/>
    <lineage>
        <taxon>Bacteria</taxon>
        <taxon>Bacillati</taxon>
        <taxon>Bacillota</taxon>
        <taxon>Bacilli</taxon>
        <taxon>Lactobacillales</taxon>
        <taxon>Lactobacillaceae</taxon>
        <taxon>Lacticaseibacillus</taxon>
    </lineage>
</organism>
<comment type="cofactor">
    <cofactor evidence="1">
        <name>pyridoxal 5'-phosphate</name>
        <dbReference type="ChEBI" id="CHEBI:597326"/>
    </cofactor>
</comment>
<keyword evidence="4" id="KW-0032">Aminotransferase</keyword>
<dbReference type="Proteomes" id="UP000014249">
    <property type="component" value="Unassembled WGS sequence"/>
</dbReference>
<dbReference type="PANTHER" id="PTHR42743:SF10">
    <property type="entry name" value="D-ALANINE AMINOTRANSFERASE"/>
    <property type="match status" value="1"/>
</dbReference>
<evidence type="ECO:0000256" key="1">
    <source>
        <dbReference type="ARBA" id="ARBA00001933"/>
    </source>
</evidence>
<gene>
    <name evidence="4" type="ORF">Lpp77_16062</name>
</gene>
<dbReference type="Pfam" id="PF01063">
    <property type="entry name" value="Aminotran_4"/>
    <property type="match status" value="1"/>
</dbReference>
<dbReference type="GO" id="GO:0008483">
    <property type="term" value="F:transaminase activity"/>
    <property type="evidence" value="ECO:0007669"/>
    <property type="project" value="UniProtKB-KW"/>
</dbReference>
<proteinExistence type="inferred from homology"/>
<evidence type="ECO:0000256" key="3">
    <source>
        <dbReference type="ARBA" id="ARBA00022898"/>
    </source>
</evidence>
<dbReference type="SUPFAM" id="SSF56752">
    <property type="entry name" value="D-aminoacid aminotransferase-like PLP-dependent enzymes"/>
    <property type="match status" value="1"/>
</dbReference>
<sequence length="228" mass="25383">MLNIKMSKKSLKNLLNTLAKANNLNNGYIYMQITRGDKGIRNHGFKMYQDQEPVLSAFTVSTVRSPSKYDTGVTGTTVPDRRWEMCDVKSLNLIPNVLAKHEAQMLKVSKAIFVRDGVVTEEKSGNVLMIKSGKVYSHPDGSHILSGITKEVIKNICLENSIPYLERPFSEIELLGADEVLVTDTNSECMPVVEINGMRIGTGEPGVVSKHIQRLYEQKIIEQCGALQ</sequence>
<evidence type="ECO:0000313" key="4">
    <source>
        <dbReference type="EMBL" id="EPC49966.1"/>
    </source>
</evidence>
<evidence type="ECO:0000256" key="2">
    <source>
        <dbReference type="ARBA" id="ARBA00009320"/>
    </source>
</evidence>
<evidence type="ECO:0000313" key="5">
    <source>
        <dbReference type="Proteomes" id="UP000014249"/>
    </source>
</evidence>
<dbReference type="InterPro" id="IPR036038">
    <property type="entry name" value="Aminotransferase-like"/>
</dbReference>
<keyword evidence="4" id="KW-0808">Transferase</keyword>
<dbReference type="EMBL" id="ANJX01000430">
    <property type="protein sequence ID" value="EPC49966.1"/>
    <property type="molecule type" value="Genomic_DNA"/>
</dbReference>
<reference evidence="4 5" key="1">
    <citation type="journal article" date="2013" name="PLoS ONE">
        <title>Lactobacillus paracasei comparative genomics: towards species pan-genome definition and exploitation of diversity.</title>
        <authorList>
            <person name="Smokvina T."/>
            <person name="Wels M."/>
            <person name="Polka J."/>
            <person name="Chervaux C."/>
            <person name="Brisse S."/>
            <person name="Boekhorst J."/>
            <person name="van Hylckama Vlieg J.E."/>
            <person name="Siezen R.J."/>
        </authorList>
    </citation>
    <scope>NUCLEOTIDE SEQUENCE [LARGE SCALE GENOMIC DNA]</scope>
    <source>
        <strain evidence="4 5">CNCM I-4270</strain>
    </source>
</reference>
<dbReference type="InterPro" id="IPR001544">
    <property type="entry name" value="Aminotrans_IV"/>
</dbReference>
<dbReference type="PANTHER" id="PTHR42743">
    <property type="entry name" value="AMINO-ACID AMINOTRANSFERASE"/>
    <property type="match status" value="1"/>
</dbReference>
<dbReference type="Gene3D" id="3.20.10.10">
    <property type="entry name" value="D-amino Acid Aminotransferase, subunit A, domain 2"/>
    <property type="match status" value="1"/>
</dbReference>
<keyword evidence="3" id="KW-0663">Pyridoxal phosphate</keyword>
<protein>
    <submittedName>
        <fullName evidence="4">D-alanine aminotransferase</fullName>
    </submittedName>
</protein>
<dbReference type="InterPro" id="IPR050571">
    <property type="entry name" value="Class-IV_PLP-Dep_Aminotrnsfr"/>
</dbReference>
<comment type="similarity">
    <text evidence="2">Belongs to the class-IV pyridoxal-phosphate-dependent aminotransferase family.</text>
</comment>
<comment type="caution">
    <text evidence="4">The sequence shown here is derived from an EMBL/GenBank/DDBJ whole genome shotgun (WGS) entry which is preliminary data.</text>
</comment>